<evidence type="ECO:0000313" key="5">
    <source>
        <dbReference type="Proteomes" id="UP001172457"/>
    </source>
</evidence>
<dbReference type="InterPro" id="IPR001878">
    <property type="entry name" value="Znf_CCHC"/>
</dbReference>
<organism evidence="4 5">
    <name type="scientific">Centaurea solstitialis</name>
    <name type="common">yellow star-thistle</name>
    <dbReference type="NCBI Taxonomy" id="347529"/>
    <lineage>
        <taxon>Eukaryota</taxon>
        <taxon>Viridiplantae</taxon>
        <taxon>Streptophyta</taxon>
        <taxon>Embryophyta</taxon>
        <taxon>Tracheophyta</taxon>
        <taxon>Spermatophyta</taxon>
        <taxon>Magnoliopsida</taxon>
        <taxon>eudicotyledons</taxon>
        <taxon>Gunneridae</taxon>
        <taxon>Pentapetalae</taxon>
        <taxon>asterids</taxon>
        <taxon>campanulids</taxon>
        <taxon>Asterales</taxon>
        <taxon>Asteraceae</taxon>
        <taxon>Carduoideae</taxon>
        <taxon>Cardueae</taxon>
        <taxon>Centaureinae</taxon>
        <taxon>Centaurea</taxon>
    </lineage>
</organism>
<evidence type="ECO:0000256" key="1">
    <source>
        <dbReference type="PROSITE-ProRule" id="PRU00047"/>
    </source>
</evidence>
<dbReference type="GO" id="GO:0008270">
    <property type="term" value="F:zinc ion binding"/>
    <property type="evidence" value="ECO:0007669"/>
    <property type="project" value="UniProtKB-KW"/>
</dbReference>
<dbReference type="Pfam" id="PF00098">
    <property type="entry name" value="zf-CCHC"/>
    <property type="match status" value="1"/>
</dbReference>
<accession>A0AA38WQE2</accession>
<evidence type="ECO:0000256" key="2">
    <source>
        <dbReference type="SAM" id="MobiDB-lite"/>
    </source>
</evidence>
<dbReference type="GO" id="GO:0003676">
    <property type="term" value="F:nucleic acid binding"/>
    <property type="evidence" value="ECO:0007669"/>
    <property type="project" value="InterPro"/>
</dbReference>
<dbReference type="Pfam" id="PF14223">
    <property type="entry name" value="Retrotran_gag_2"/>
    <property type="match status" value="1"/>
</dbReference>
<evidence type="ECO:0000313" key="4">
    <source>
        <dbReference type="EMBL" id="KAJ9557331.1"/>
    </source>
</evidence>
<proteinExistence type="predicted"/>
<feature type="domain" description="CCHC-type" evidence="3">
    <location>
        <begin position="405"/>
        <end position="419"/>
    </location>
</feature>
<dbReference type="Gene3D" id="4.10.60.10">
    <property type="entry name" value="Zinc finger, CCHC-type"/>
    <property type="match status" value="1"/>
</dbReference>
<protein>
    <recommendedName>
        <fullName evidence="3">CCHC-type domain-containing protein</fullName>
    </recommendedName>
</protein>
<dbReference type="AlphaFoldDB" id="A0AA38WQE2"/>
<reference evidence="4" key="1">
    <citation type="submission" date="2023-03" db="EMBL/GenBank/DDBJ databases">
        <title>Chromosome-scale reference genome and RAD-based genetic map of yellow starthistle (Centaurea solstitialis) reveal putative structural variation and QTLs associated with invader traits.</title>
        <authorList>
            <person name="Reatini B."/>
            <person name="Cang F.A."/>
            <person name="Jiang Q."/>
            <person name="Mckibben M.T.W."/>
            <person name="Barker M.S."/>
            <person name="Rieseberg L.H."/>
            <person name="Dlugosch K.M."/>
        </authorList>
    </citation>
    <scope>NUCLEOTIDE SEQUENCE</scope>
    <source>
        <strain evidence="4">CAN-66</strain>
        <tissue evidence="4">Leaf</tissue>
    </source>
</reference>
<dbReference type="PANTHER" id="PTHR34676">
    <property type="entry name" value="DUF4219 DOMAIN-CONTAINING PROTEIN-RELATED"/>
    <property type="match status" value="1"/>
</dbReference>
<comment type="caution">
    <text evidence="4">The sequence shown here is derived from an EMBL/GenBank/DDBJ whole genome shotgun (WGS) entry which is preliminary data.</text>
</comment>
<feature type="region of interest" description="Disordered" evidence="2">
    <location>
        <begin position="324"/>
        <end position="362"/>
    </location>
</feature>
<keyword evidence="1" id="KW-0862">Zinc</keyword>
<sequence>MKWINDDLAKYLRFMEAFPKTPSECGLPKAFRKVLPNVAFRIPSKDLPKSPSECGSNFESIRVINFVASFMENGTISKPPRFNPSNFSLWKSRMMLFMDGIDSRYLTILRDGPLIPRVWDRFKKDKNGSSSDEDRSCASGRYILKSEKKYTDEDWKLVSLDTKVRTIIAMFLPDEVYHSLVNFSTAKEMWSTLCVMYEGSNEVKKSKKITLVRKYEFFSHEKGESLTNYYNRFNSLLNDLLLLNKVYDNEEMLNKFMDGLPEFWENICTCIKTSKDLETMPLSVLFGTLVNYEQTKLQRKSLFNDIKSSSIAFMSKNSKSVCTPQISYPSSDPENADSKNSFYPSEEYLSDADDEGGESSVDQVTDGMAKIDGFFKRPNSQNFKHLTQRKSFSKTGHFNKNEYTCFSCGKKGHFSSECRYSHYPIRRSSFSHHRPSRSGLQPSEGSDKSSSGRFERSSFGRYNRSVSSSNTDQVEKYKAKYLCEMELIKARKGKGLMDKFHDLADETTSESEKDTANTCLMAKDEPSLESTTKALIAIEKPSSSQIILPHKI</sequence>
<keyword evidence="5" id="KW-1185">Reference proteome</keyword>
<dbReference type="PANTHER" id="PTHR34676:SF27">
    <property type="entry name" value="ASPARTYL-TRNA SYNTHETASE"/>
    <property type="match status" value="1"/>
</dbReference>
<dbReference type="EMBL" id="JARYMX010000003">
    <property type="protein sequence ID" value="KAJ9557331.1"/>
    <property type="molecule type" value="Genomic_DNA"/>
</dbReference>
<dbReference type="SUPFAM" id="SSF57756">
    <property type="entry name" value="Retrovirus zinc finger-like domains"/>
    <property type="match status" value="1"/>
</dbReference>
<feature type="compositionally biased region" description="Polar residues" evidence="2">
    <location>
        <begin position="324"/>
        <end position="343"/>
    </location>
</feature>
<feature type="compositionally biased region" description="Acidic residues" evidence="2">
    <location>
        <begin position="348"/>
        <end position="357"/>
    </location>
</feature>
<dbReference type="InterPro" id="IPR036875">
    <property type="entry name" value="Znf_CCHC_sf"/>
</dbReference>
<keyword evidence="1" id="KW-0863">Zinc-finger</keyword>
<evidence type="ECO:0000259" key="3">
    <source>
        <dbReference type="PROSITE" id="PS50158"/>
    </source>
</evidence>
<dbReference type="PROSITE" id="PS50158">
    <property type="entry name" value="ZF_CCHC"/>
    <property type="match status" value="1"/>
</dbReference>
<keyword evidence="1" id="KW-0479">Metal-binding</keyword>
<name>A0AA38WQE2_9ASTR</name>
<feature type="region of interest" description="Disordered" evidence="2">
    <location>
        <begin position="429"/>
        <end position="466"/>
    </location>
</feature>
<gene>
    <name evidence="4" type="ORF">OSB04_011945</name>
</gene>
<dbReference type="SMART" id="SM00343">
    <property type="entry name" value="ZnF_C2HC"/>
    <property type="match status" value="1"/>
</dbReference>
<dbReference type="Proteomes" id="UP001172457">
    <property type="component" value="Chromosome 3"/>
</dbReference>